<dbReference type="AlphaFoldDB" id="A0A2S0L391"/>
<gene>
    <name evidence="1" type="ORF">C5Q96_02255</name>
</gene>
<protein>
    <submittedName>
        <fullName evidence="1">Uncharacterized protein</fullName>
    </submittedName>
</protein>
<dbReference type="RefSeq" id="WP_106056806.1">
    <property type="nucleotide sequence ID" value="NZ_CP027228.1"/>
</dbReference>
<reference evidence="2" key="1">
    <citation type="submission" date="2018-02" db="EMBL/GenBank/DDBJ databases">
        <authorList>
            <person name="Holder M.E."/>
            <person name="Ajami N.J."/>
            <person name="Petrosino J.F."/>
        </authorList>
    </citation>
    <scope>NUCLEOTIDE SEQUENCE [LARGE SCALE GENOMIC DNA]</scope>
    <source>
        <strain evidence="2">CCUG 47132</strain>
    </source>
</reference>
<dbReference type="OrthoDB" id="2079798at2"/>
<name>A0A2S0L391_9FIRM</name>
<sequence length="347" mass="39727">MKKIYLLGLVITLIMILCSGCILPDGKPLTTESVTEKAEERYGAGKVKVKQLDRKTWEISPTDYPDIKYTIKQKIGHGGVIPVPAYTDDDNRMEILGKIVLHKFFSRKEIKNIEFSDSIIKYKCNVKSDQDVEALCSKLQAMCEYMNEHYSSVVKDAYVLAYFKEPRGAVPAVAKYKKPAMRDKISKSKIISYLDSKYGSGTYTFRKVPSDEVSHEGEVEVKLNAYPDMPFYLATSTKQGKRGQLTDTLYIDMIYNLASKFPASEYDSSSYLEVEGEENLDGERYYGVLLRRYFNWGDETGVIENMQVIRKALRSYLDQYPVVNYSDYPENKHVVKTPICMKISVQF</sequence>
<dbReference type="Proteomes" id="UP000237883">
    <property type="component" value="Chromosome"/>
</dbReference>
<proteinExistence type="predicted"/>
<organism evidence="1 2">
    <name type="scientific">Mogibacterium diversum</name>
    <dbReference type="NCBI Taxonomy" id="114527"/>
    <lineage>
        <taxon>Bacteria</taxon>
        <taxon>Bacillati</taxon>
        <taxon>Bacillota</taxon>
        <taxon>Clostridia</taxon>
        <taxon>Peptostreptococcales</taxon>
        <taxon>Anaerovoracaceae</taxon>
        <taxon>Mogibacterium</taxon>
    </lineage>
</organism>
<evidence type="ECO:0000313" key="2">
    <source>
        <dbReference type="Proteomes" id="UP000237883"/>
    </source>
</evidence>
<dbReference type="KEGG" id="mdv:C5Q96_02255"/>
<evidence type="ECO:0000313" key="1">
    <source>
        <dbReference type="EMBL" id="AVM47739.1"/>
    </source>
</evidence>
<keyword evidence="2" id="KW-1185">Reference proteome</keyword>
<dbReference type="EMBL" id="CP027228">
    <property type="protein sequence ID" value="AVM47739.1"/>
    <property type="molecule type" value="Genomic_DNA"/>
</dbReference>
<dbReference type="GeneID" id="78391076"/>
<accession>A0A2S0L391</accession>